<name>A0A644Y030_9ZZZZ</name>
<dbReference type="AlphaFoldDB" id="A0A644Y030"/>
<gene>
    <name evidence="1" type="ORF">SDC9_68315</name>
</gene>
<comment type="caution">
    <text evidence="1">The sequence shown here is derived from an EMBL/GenBank/DDBJ whole genome shotgun (WGS) entry which is preliminary data.</text>
</comment>
<proteinExistence type="predicted"/>
<dbReference type="EMBL" id="VSSQ01003684">
    <property type="protein sequence ID" value="MPM21865.1"/>
    <property type="molecule type" value="Genomic_DNA"/>
</dbReference>
<evidence type="ECO:0000313" key="1">
    <source>
        <dbReference type="EMBL" id="MPM21865.1"/>
    </source>
</evidence>
<sequence>MIPEDFFTCCDANLRRGRIDGGGSVVRLFPDVLLCGRLPMSSIPGKQAQQRAVCNQLMRLLDHFCDIAVLVVKRND</sequence>
<protein>
    <submittedName>
        <fullName evidence="1">Uncharacterized protein</fullName>
    </submittedName>
</protein>
<accession>A0A644Y030</accession>
<organism evidence="1">
    <name type="scientific">bioreactor metagenome</name>
    <dbReference type="NCBI Taxonomy" id="1076179"/>
    <lineage>
        <taxon>unclassified sequences</taxon>
        <taxon>metagenomes</taxon>
        <taxon>ecological metagenomes</taxon>
    </lineage>
</organism>
<reference evidence="1" key="1">
    <citation type="submission" date="2019-08" db="EMBL/GenBank/DDBJ databases">
        <authorList>
            <person name="Kucharzyk K."/>
            <person name="Murdoch R.W."/>
            <person name="Higgins S."/>
            <person name="Loffler F."/>
        </authorList>
    </citation>
    <scope>NUCLEOTIDE SEQUENCE</scope>
</reference>